<dbReference type="GO" id="GO:0000956">
    <property type="term" value="P:nuclear-transcribed mRNA catabolic process"/>
    <property type="evidence" value="ECO:0007669"/>
    <property type="project" value="UniProtKB-UniRule"/>
</dbReference>
<comment type="similarity">
    <text evidence="8">Belongs to the RNR ribonuclease family. DIS3L2 subfamily.</text>
</comment>
<dbReference type="Pfam" id="PF17877">
    <property type="entry name" value="Dis3l2_C_term"/>
    <property type="match status" value="1"/>
</dbReference>
<dbReference type="SMART" id="SM00955">
    <property type="entry name" value="RNB"/>
    <property type="match status" value="1"/>
</dbReference>
<dbReference type="GO" id="GO:0000932">
    <property type="term" value="C:P-body"/>
    <property type="evidence" value="ECO:0007669"/>
    <property type="project" value="UniProtKB-SubCell"/>
</dbReference>
<dbReference type="PANTHER" id="PTHR23355:SF9">
    <property type="entry name" value="DIS3-LIKE EXONUCLEASE 2"/>
    <property type="match status" value="1"/>
</dbReference>
<feature type="binding site" evidence="8">
    <location>
        <position position="357"/>
    </location>
    <ligand>
        <name>Mg(2+)</name>
        <dbReference type="ChEBI" id="CHEBI:18420"/>
    </ligand>
</feature>
<dbReference type="InterPro" id="IPR022966">
    <property type="entry name" value="RNase_II/R_CS"/>
</dbReference>
<dbReference type="EC" id="3.1.13.-" evidence="8"/>
<dbReference type="CTD" id="129563"/>
<evidence type="ECO:0000313" key="11">
    <source>
        <dbReference type="Proteomes" id="UP001318040"/>
    </source>
</evidence>
<dbReference type="InterPro" id="IPR028591">
    <property type="entry name" value="DIS3L2"/>
</dbReference>
<keyword evidence="3 8" id="KW-0479">Metal-binding</keyword>
<dbReference type="InterPro" id="IPR050180">
    <property type="entry name" value="RNR_Ribonuclease"/>
</dbReference>
<dbReference type="Pfam" id="PF17216">
    <property type="entry name" value="Rrp44_CSD1"/>
    <property type="match status" value="1"/>
</dbReference>
<dbReference type="Proteomes" id="UP001318040">
    <property type="component" value="Chromosome 16"/>
</dbReference>
<dbReference type="InterPro" id="IPR033771">
    <property type="entry name" value="Rrp44_CSD1"/>
</dbReference>
<keyword evidence="2 8" id="KW-0540">Nuclease</keyword>
<keyword evidence="5 8" id="KW-0269">Exonuclease</keyword>
<dbReference type="AlphaFoldDB" id="A0AAJ7T439"/>
<feature type="binding site" evidence="8">
    <location>
        <position position="348"/>
    </location>
    <ligand>
        <name>Mg(2+)</name>
        <dbReference type="ChEBI" id="CHEBI:18420"/>
    </ligand>
</feature>
<dbReference type="Pfam" id="PF00773">
    <property type="entry name" value="RNB"/>
    <property type="match status" value="1"/>
</dbReference>
<dbReference type="GeneID" id="116942791"/>
<dbReference type="InterPro" id="IPR041505">
    <property type="entry name" value="Dis3_CSD2"/>
</dbReference>
<dbReference type="SUPFAM" id="SSF50249">
    <property type="entry name" value="Nucleic acid-binding proteins"/>
    <property type="match status" value="2"/>
</dbReference>
<feature type="domain" description="RNB" evidence="10">
    <location>
        <begin position="336"/>
        <end position="686"/>
    </location>
</feature>
<dbReference type="GO" id="GO:0008266">
    <property type="term" value="F:poly(U) RNA binding"/>
    <property type="evidence" value="ECO:0007669"/>
    <property type="project" value="UniProtKB-ARBA"/>
</dbReference>
<comment type="domain">
    <text evidence="8">Specifically recognizes and binds polyuridylated RNAs via 3 RNA-binding regions (named U-zone 1, U-zone 2 and U-zone 3) that form an open funnel on one face of the catalytic domain, allowing RNA to navigate a path to the active site.</text>
</comment>
<feature type="compositionally biased region" description="Basic residues" evidence="9">
    <location>
        <begin position="23"/>
        <end position="33"/>
    </location>
</feature>
<keyword evidence="8" id="KW-0131">Cell cycle</keyword>
<dbReference type="FunFam" id="2.40.50.700:FF:000003">
    <property type="entry name" value="DIS3-like exonuclease 2"/>
    <property type="match status" value="1"/>
</dbReference>
<evidence type="ECO:0000313" key="12">
    <source>
        <dbReference type="RefSeq" id="XP_032810943.1"/>
    </source>
</evidence>
<evidence type="ECO:0000256" key="1">
    <source>
        <dbReference type="ARBA" id="ARBA00022490"/>
    </source>
</evidence>
<dbReference type="InterPro" id="IPR001900">
    <property type="entry name" value="RNase_II/R"/>
</dbReference>
<keyword evidence="7 8" id="KW-0694">RNA-binding</keyword>
<keyword evidence="4 8" id="KW-0378">Hydrolase</keyword>
<dbReference type="Pfam" id="PF17849">
    <property type="entry name" value="OB_Dis3"/>
    <property type="match status" value="1"/>
</dbReference>
<dbReference type="GO" id="GO:0051301">
    <property type="term" value="P:cell division"/>
    <property type="evidence" value="ECO:0007669"/>
    <property type="project" value="UniProtKB-KW"/>
</dbReference>
<dbReference type="GO" id="GO:0000175">
    <property type="term" value="F:3'-5'-RNA exonuclease activity"/>
    <property type="evidence" value="ECO:0007669"/>
    <property type="project" value="UniProtKB-UniRule"/>
</dbReference>
<evidence type="ECO:0000256" key="3">
    <source>
        <dbReference type="ARBA" id="ARBA00022723"/>
    </source>
</evidence>
<comment type="function">
    <text evidence="8">3'-5'-exoribonuclease that specifically recognizes RNAs polyuridylated at their 3' end and mediates their degradation. Component of an exosome-independent RNA degradation pathway that mediates degradation of both mRNAs and miRNAs that have been polyuridylated by a terminal uridylyltransferase. Essential for correct mitosis, and negatively regulates cell proliferation.</text>
</comment>
<dbReference type="HAMAP" id="MF_03045">
    <property type="entry name" value="DIS3L2"/>
    <property type="match status" value="1"/>
</dbReference>
<evidence type="ECO:0000256" key="2">
    <source>
        <dbReference type="ARBA" id="ARBA00022722"/>
    </source>
</evidence>
<feature type="region of interest" description="Disordered" evidence="9">
    <location>
        <begin position="1"/>
        <end position="33"/>
    </location>
</feature>
<comment type="cofactor">
    <cofactor evidence="8">
        <name>Mg(2+)</name>
        <dbReference type="ChEBI" id="CHEBI:18420"/>
    </cofactor>
    <cofactor evidence="8">
        <name>Mn(2+)</name>
        <dbReference type="ChEBI" id="CHEBI:29035"/>
    </cofactor>
</comment>
<dbReference type="PROSITE" id="PS01175">
    <property type="entry name" value="RIBONUCLEASE_II"/>
    <property type="match status" value="1"/>
</dbReference>
<evidence type="ECO:0000256" key="8">
    <source>
        <dbReference type="HAMAP-Rule" id="MF_03045"/>
    </source>
</evidence>
<dbReference type="GO" id="GO:0010587">
    <property type="term" value="P:miRNA catabolic process"/>
    <property type="evidence" value="ECO:0007669"/>
    <property type="project" value="UniProtKB-UniRule"/>
</dbReference>
<dbReference type="Gene3D" id="2.40.50.690">
    <property type="match status" value="1"/>
</dbReference>
<dbReference type="RefSeq" id="XP_032810943.1">
    <property type="nucleotide sequence ID" value="XM_032955052.1"/>
</dbReference>
<keyword evidence="6 8" id="KW-0460">Magnesium</keyword>
<keyword evidence="8" id="KW-0132">Cell division</keyword>
<dbReference type="GO" id="GO:0046872">
    <property type="term" value="F:metal ion binding"/>
    <property type="evidence" value="ECO:0007669"/>
    <property type="project" value="UniProtKB-KW"/>
</dbReference>
<dbReference type="InterPro" id="IPR012340">
    <property type="entry name" value="NA-bd_OB-fold"/>
</dbReference>
<keyword evidence="8" id="KW-0498">Mitosis</keyword>
<evidence type="ECO:0000256" key="6">
    <source>
        <dbReference type="ARBA" id="ARBA00022842"/>
    </source>
</evidence>
<evidence type="ECO:0000256" key="5">
    <source>
        <dbReference type="ARBA" id="ARBA00022839"/>
    </source>
</evidence>
<evidence type="ECO:0000256" key="9">
    <source>
        <dbReference type="SAM" id="MobiDB-lite"/>
    </source>
</evidence>
<feature type="site" description="Important for catalytic activity" evidence="8">
    <location>
        <position position="356"/>
    </location>
</feature>
<dbReference type="Gene3D" id="2.40.50.140">
    <property type="entry name" value="Nucleic acid-binding proteins"/>
    <property type="match status" value="1"/>
</dbReference>
<organism evidence="11 12">
    <name type="scientific">Petromyzon marinus</name>
    <name type="common">Sea lamprey</name>
    <dbReference type="NCBI Taxonomy" id="7757"/>
    <lineage>
        <taxon>Eukaryota</taxon>
        <taxon>Metazoa</taxon>
        <taxon>Chordata</taxon>
        <taxon>Craniata</taxon>
        <taxon>Vertebrata</taxon>
        <taxon>Cyclostomata</taxon>
        <taxon>Hyperoartia</taxon>
        <taxon>Petromyzontiformes</taxon>
        <taxon>Petromyzontidae</taxon>
        <taxon>Petromyzon</taxon>
    </lineage>
</organism>
<evidence type="ECO:0000259" key="10">
    <source>
        <dbReference type="SMART" id="SM00955"/>
    </source>
</evidence>
<dbReference type="Gene3D" id="2.40.50.700">
    <property type="match status" value="1"/>
</dbReference>
<keyword evidence="8" id="KW-0464">Manganese</keyword>
<dbReference type="PANTHER" id="PTHR23355">
    <property type="entry name" value="RIBONUCLEASE"/>
    <property type="match status" value="1"/>
</dbReference>
<protein>
    <recommendedName>
        <fullName evidence="8">DIS3-like exonuclease 2</fullName>
        <ecNumber evidence="8">3.1.13.-</ecNumber>
    </recommendedName>
</protein>
<dbReference type="KEGG" id="pmrn:116942791"/>
<name>A0AAJ7T439_PETMA</name>
<keyword evidence="11" id="KW-1185">Reference proteome</keyword>
<gene>
    <name evidence="12" type="primary">DIS3L2</name>
    <name evidence="8" type="synonym">dis3l2</name>
</gene>
<evidence type="ECO:0000256" key="7">
    <source>
        <dbReference type="ARBA" id="ARBA00022884"/>
    </source>
</evidence>
<keyword evidence="1 8" id="KW-0963">Cytoplasm</keyword>
<dbReference type="InterPro" id="IPR041093">
    <property type="entry name" value="Dis3l2-like_C"/>
</dbReference>
<dbReference type="GO" id="GO:1990074">
    <property type="term" value="P:polyuridylation-dependent mRNA catabolic process"/>
    <property type="evidence" value="ECO:0007669"/>
    <property type="project" value="UniProtKB-UniRule"/>
</dbReference>
<dbReference type="FunFam" id="2.40.50.140:FF:000177">
    <property type="entry name" value="DIS3-like exonuclease 2"/>
    <property type="match status" value="1"/>
</dbReference>
<evidence type="ECO:0000256" key="4">
    <source>
        <dbReference type="ARBA" id="ARBA00022801"/>
    </source>
</evidence>
<sequence length="830" mass="92843">MAANYQQTRKKRSSLQGKEPRVHNHQHTPGKKKHGVFEHYLSASEVSAGLKRKELIQGPLRINPRKYQEAFVPSLDGTGDIFVDGIENRNRALNGDVVVVQIYPREQWKKVTRAFDVPDMENISNPSLLGPALDMAATESCEELGGIDGAESHDEQHCKVLASVEKLAVSDKQVMSVTRSHTPLPDNCLQKTAKVVFILERKHSRAATGHLRAPSCGQGTVASPKGPGPFILFSPLDHRVPRIHIPQSECPPEFLARPGDFVNTLFVARITEWPEDTKIPRGSLAKSLGEAGDIEPETEGMLIEYGIDFSEFPDDTLQNLPQNLPWTISAEELARRKDLRELCIFSIDPATARDLDDALSCERLPNGHLRVGVHIADVSFFVKEGTALDLMAADRATSVYLVQKVIPMLPRLLCEELCSLNPDQNRLAFSVIWTLSPQGKIIDEWFGRTVIRSCVKLSYDHAQNMIDDPGWVPSDGECPPVSGRHQLSDVKRAVQDLHSIAQELRKQRFQDGALCLNQVKLSFTLDRNTGMPQGCYVYSYRDSNKLVEEFMLLANMAVAHKIYGAFPKQALLRRHPPPQSNLIQALREFCTELGLQLDFSSAGSLNVSLNESLAGDRLAAPRREVLTQMCSKPMQLAVYFCTGVLEDEALFRHYALNVPLYTHFTSPIRRYADLIVHRLLAQAIGCGDAVNHQPVEEVQKQASHCNDKKLASKKVQELSSEMFFSIFVRESGPLETEAMVMGVLDQAFDVLSLTFGVQKRVYCNALPLRTFHFTKQGRQPKLTLVWEPKSPEQQPIQQEITIFTLVDAVLTADKVPLKYSATIRCPHEVE</sequence>
<accession>A0AAJ7T439</accession>
<proteinExistence type="inferred from homology"/>
<comment type="subcellular location">
    <subcellularLocation>
        <location evidence="8">Cytoplasm</location>
    </subcellularLocation>
    <subcellularLocation>
        <location evidence="8">Cytoplasm</location>
        <location evidence="8">P-body</location>
    </subcellularLocation>
</comment>
<reference evidence="12" key="1">
    <citation type="submission" date="2025-08" db="UniProtKB">
        <authorList>
            <consortium name="RefSeq"/>
        </authorList>
    </citation>
    <scope>IDENTIFICATION</scope>
    <source>
        <tissue evidence="12">Sperm</tissue>
    </source>
</reference>